<keyword evidence="2" id="KW-1185">Reference proteome</keyword>
<accession>A0AC61PJL8</accession>
<gene>
    <name evidence="1" type="ORF">SAMN06297397_0984</name>
</gene>
<evidence type="ECO:0000313" key="1">
    <source>
        <dbReference type="EMBL" id="SMC48024.1"/>
    </source>
</evidence>
<evidence type="ECO:0000313" key="2">
    <source>
        <dbReference type="Proteomes" id="UP000192328"/>
    </source>
</evidence>
<protein>
    <submittedName>
        <fullName evidence="1">Uncharacterized protein</fullName>
    </submittedName>
</protein>
<organism evidence="1 2">
    <name type="scientific">Aristaeella lactis</name>
    <dbReference type="NCBI Taxonomy" id="3046383"/>
    <lineage>
        <taxon>Bacteria</taxon>
        <taxon>Bacillati</taxon>
        <taxon>Bacillota</taxon>
        <taxon>Clostridia</taxon>
        <taxon>Eubacteriales</taxon>
        <taxon>Aristaeellaceae</taxon>
        <taxon>Aristaeella</taxon>
    </lineage>
</organism>
<comment type="caution">
    <text evidence="1">The sequence shown here is derived from an EMBL/GenBank/DDBJ whole genome shotgun (WGS) entry which is preliminary data.</text>
</comment>
<dbReference type="EMBL" id="FWXZ01000002">
    <property type="protein sequence ID" value="SMC48024.1"/>
    <property type="molecule type" value="Genomic_DNA"/>
</dbReference>
<reference evidence="1" key="1">
    <citation type="submission" date="2017-04" db="EMBL/GenBank/DDBJ databases">
        <authorList>
            <person name="Varghese N."/>
            <person name="Submissions S."/>
        </authorList>
    </citation>
    <scope>NUCLEOTIDE SEQUENCE</scope>
    <source>
        <strain evidence="1">WTE2008</strain>
    </source>
</reference>
<sequence length="865" mass="93698">MMKQFKKVLSILCALALLLSSLAMALAEGDQIENAAPAEVSTEIPAEVSAEVPAEVPAEAPAEAPVAAPAEEPAEAPAVEVPAEAPAVEVPAEAPAEVPAEAPAEVPAEPVNEVPAEAPAEVKAEDPAEVPAAETPAETPAQVQDNVPAEAPVEAPAVSDADEQNEVPAETPAADGFSFEEEEDEDGLVEFDNEFGSVEEETLLKNTPEITDELKGLRYAEMSVGQTLSDSVDFGDTLVITLKKSDAEIVVLTINTASDKAPTAVVDGKKLGFTPVENDIPSTNVFAAELKNAAGRTHEIILESNEKISFSLNAAEKQAEVVETPVNEETPNIIEETTTEEPGNEEQNTEPENGTAVPAEEPVNTPAEETAETPAPTVEVSVKTYDALKPGNSISDTLVAGQKAKIQLKCGRNENVTLALGGNTDDLDVNIDGAAFNGNTCELQNIAFRKFNIVITAKQDASFTLSASAVNTAEEAEEEETEEPAENVTEEPAEEITEEEPAVEISEEENAEEVSEEEAAEEVTEEPAEEEAEEEVTEETAEEEQAEEVSEECEETEEAVEVIDEEKDDETEASDEEVTEEETSEETAEEIEEVTEEEATEEELVEEEEIEEIELLSDEQMVELGYRKIQILNKNGADVYAAAEENASVTGHADFETELWIKDIEAEGWAQIYTAEGEEEQFILLAEIEKQLPTDEEMLALGYIKVYVGIDIGANVYAGLGSSETAVDHLDAGIELWVKLIEGADRAQIINPEDESVIGYVNLVDIIAIMKPEGMENLPTREIVLHDVLKEFGMNVIFLGTEVPFELELINFAEDDCYVVNWQYSVDGEEFIDIPDAHDLTFTYIADTENQNYFWKAIVKLVTVE</sequence>
<dbReference type="Proteomes" id="UP000192328">
    <property type="component" value="Unassembled WGS sequence"/>
</dbReference>
<proteinExistence type="predicted"/>
<name>A0AC61PJL8_9FIRM</name>